<dbReference type="Gene3D" id="3.40.1000.70">
    <property type="entry name" value="PknH-like extracellular domain"/>
    <property type="match status" value="1"/>
</dbReference>
<evidence type="ECO:0000313" key="3">
    <source>
        <dbReference type="Proteomes" id="UP000254978"/>
    </source>
</evidence>
<dbReference type="AlphaFoldDB" id="A0A379PJL6"/>
<keyword evidence="3" id="KW-1185">Reference proteome</keyword>
<dbReference type="InterPro" id="IPR026954">
    <property type="entry name" value="PknH-like_Extracell"/>
</dbReference>
<organism evidence="2 3">
    <name type="scientific">Mycolicibacterium tokaiense</name>
    <dbReference type="NCBI Taxonomy" id="39695"/>
    <lineage>
        <taxon>Bacteria</taxon>
        <taxon>Bacillati</taxon>
        <taxon>Actinomycetota</taxon>
        <taxon>Actinomycetes</taxon>
        <taxon>Mycobacteriales</taxon>
        <taxon>Mycobacteriaceae</taxon>
        <taxon>Mycolicibacterium</taxon>
    </lineage>
</organism>
<dbReference type="InterPro" id="IPR038232">
    <property type="entry name" value="PknH-like_Extracell_sf"/>
</dbReference>
<protein>
    <submittedName>
        <fullName evidence="2">Putative lipoprotein LppH</fullName>
        <ecNumber evidence="2">2.7.11.1</ecNumber>
    </submittedName>
</protein>
<gene>
    <name evidence="2" type="primary">pknH_4</name>
    <name evidence="2" type="ORF">NCTC10821_06213</name>
</gene>
<accession>A0A379PJL6</accession>
<evidence type="ECO:0000259" key="1">
    <source>
        <dbReference type="Pfam" id="PF14032"/>
    </source>
</evidence>
<keyword evidence="2" id="KW-0449">Lipoprotein</keyword>
<proteinExistence type="predicted"/>
<evidence type="ECO:0000313" key="2">
    <source>
        <dbReference type="EMBL" id="SUE94914.1"/>
    </source>
</evidence>
<dbReference type="GO" id="GO:0004674">
    <property type="term" value="F:protein serine/threonine kinase activity"/>
    <property type="evidence" value="ECO:0007669"/>
    <property type="project" value="UniProtKB-EC"/>
</dbReference>
<feature type="domain" description="PknH-like extracellular" evidence="1">
    <location>
        <begin position="41"/>
        <end position="222"/>
    </location>
</feature>
<dbReference type="EC" id="2.7.11.1" evidence="2"/>
<dbReference type="Pfam" id="PF14032">
    <property type="entry name" value="PknH_C"/>
    <property type="match status" value="1"/>
</dbReference>
<name>A0A379PJL6_9MYCO</name>
<keyword evidence="2" id="KW-0808">Transferase</keyword>
<dbReference type="EMBL" id="UGQT01000002">
    <property type="protein sequence ID" value="SUE94914.1"/>
    <property type="molecule type" value="Genomic_DNA"/>
</dbReference>
<sequence>MAGLVVAAVVVTGLGSTVSGTAVPAPGETDTQPSQRLPFIAVEDLNGLLLDDDTLSSIVGLTMRLIGDAYTRENLHWGDPVDKPECQGVLSESARFAYEDSDWIAVRRSMHIDGVEGKSLSQAVVNFPSTSSAEEFVQEQALRWKECEGQVVTYVGDDPMGVLIQSVDVVDGTVTAVAVPEANPTVGCDRALRAVSNVVVDVQACTRPANNAERIAEKISEKARG</sequence>
<reference evidence="2 3" key="1">
    <citation type="submission" date="2018-06" db="EMBL/GenBank/DDBJ databases">
        <authorList>
            <consortium name="Pathogen Informatics"/>
            <person name="Doyle S."/>
        </authorList>
    </citation>
    <scope>NUCLEOTIDE SEQUENCE [LARGE SCALE GENOMIC DNA]</scope>
    <source>
        <strain evidence="2 3">NCTC10821</strain>
    </source>
</reference>
<dbReference type="Proteomes" id="UP000254978">
    <property type="component" value="Unassembled WGS sequence"/>
</dbReference>